<dbReference type="EMBL" id="AP026798">
    <property type="protein sequence ID" value="BDR53717.1"/>
    <property type="molecule type" value="Genomic_DNA"/>
</dbReference>
<evidence type="ECO:0000313" key="3">
    <source>
        <dbReference type="Proteomes" id="UP001321766"/>
    </source>
</evidence>
<keyword evidence="1" id="KW-0472">Membrane</keyword>
<sequence>MSQSTMAAGPVSAQPTGNYQASRRELGQRAHVSLWNSIRSEYVKLMSLKSTWILLIINFLLLPGGAALSALSMKLIYTIDPRTDKALAQTRNMPSALVWQSVTAFVTISTIVVGILGVMSITTEFTSDSIDSSLTANPHRGMMVGAKAIVVAALTWASTQLAIFVSWGVVRMVIGSIPVDPLQHGEGALLWVSLFGPALVSACFAVLSVGLGALCRSTVGAVFALIGIDMFLPEIVILLSNIGHYFTWTRTLGRLMPSQLVDTFITAGVNLNDALGMPSGESVATQGFDPSWWQAGLIFLVWVAAFYIIGAIMMDRRDIK</sequence>
<protein>
    <submittedName>
        <fullName evidence="2">ABC transporter permease</fullName>
    </submittedName>
</protein>
<keyword evidence="3" id="KW-1185">Reference proteome</keyword>
<feature type="transmembrane region" description="Helical" evidence="1">
    <location>
        <begin position="189"/>
        <end position="214"/>
    </location>
</feature>
<keyword evidence="1" id="KW-1133">Transmembrane helix</keyword>
<keyword evidence="1" id="KW-0812">Transmembrane</keyword>
<reference evidence="2 3" key="1">
    <citation type="journal article" date="2023" name="Microbiol. Spectr.">
        <title>Symbiosis of Carpenter Bees with Uncharacterized Lactic Acid Bacteria Showing NAD Auxotrophy.</title>
        <authorList>
            <person name="Kawasaki S."/>
            <person name="Ozawa K."/>
            <person name="Mori T."/>
            <person name="Yamamoto A."/>
            <person name="Ito M."/>
            <person name="Ohkuma M."/>
            <person name="Sakamoto M."/>
            <person name="Matsutani M."/>
        </authorList>
    </citation>
    <scope>NUCLEOTIDE SEQUENCE [LARGE SCALE GENOMIC DNA]</scope>
    <source>
        <strain evidence="2 3">Kim37-2</strain>
    </source>
</reference>
<feature type="transmembrane region" description="Helical" evidence="1">
    <location>
        <begin position="292"/>
        <end position="314"/>
    </location>
</feature>
<feature type="transmembrane region" description="Helical" evidence="1">
    <location>
        <begin position="144"/>
        <end position="169"/>
    </location>
</feature>
<evidence type="ECO:0000256" key="1">
    <source>
        <dbReference type="SAM" id="Phobius"/>
    </source>
</evidence>
<organism evidence="2 3">
    <name type="scientific">Bombiscardovia nodaiensis</name>
    <dbReference type="NCBI Taxonomy" id="2932181"/>
    <lineage>
        <taxon>Bacteria</taxon>
        <taxon>Bacillati</taxon>
        <taxon>Actinomycetota</taxon>
        <taxon>Actinomycetes</taxon>
        <taxon>Bifidobacteriales</taxon>
        <taxon>Bifidobacteriaceae</taxon>
        <taxon>Bombiscardovia</taxon>
    </lineage>
</organism>
<gene>
    <name evidence="2" type="ORF">KIM372_16240</name>
</gene>
<feature type="transmembrane region" description="Helical" evidence="1">
    <location>
        <begin position="52"/>
        <end position="77"/>
    </location>
</feature>
<evidence type="ECO:0000313" key="2">
    <source>
        <dbReference type="EMBL" id="BDR53717.1"/>
    </source>
</evidence>
<name>A0ABM8B9Z6_9BIFI</name>
<accession>A0ABM8B9Z6</accession>
<feature type="transmembrane region" description="Helical" evidence="1">
    <location>
        <begin position="221"/>
        <end position="246"/>
    </location>
</feature>
<proteinExistence type="predicted"/>
<feature type="transmembrane region" description="Helical" evidence="1">
    <location>
        <begin position="97"/>
        <end position="123"/>
    </location>
</feature>
<dbReference type="Proteomes" id="UP001321766">
    <property type="component" value="Chromosome"/>
</dbReference>